<keyword evidence="1" id="KW-0472">Membrane</keyword>
<dbReference type="PANTHER" id="PTHR33355">
    <property type="entry name" value="WALL-ASSOCIATED RECEPTOR KINASE CARBOXY-TERMINAL PROTEIN-RELATED"/>
    <property type="match status" value="1"/>
</dbReference>
<dbReference type="OrthoDB" id="1857727at2759"/>
<accession>A0A7I8KJ24</accession>
<evidence type="ECO:0000313" key="4">
    <source>
        <dbReference type="Proteomes" id="UP000663760"/>
    </source>
</evidence>
<sequence>MLPTIATLPLLWIICVAQASVCRTDCGGIQIRYPFGIDGCGNLFYRNLLLCDDSTSVRGINYYDSHLIISDPSMWSCNEVDGYGTAVFNSPQRPPFSLDASTRLALSPRNNYLFFNCSHEAVIFQPKNPECPRAAGRALSAASCCSYYPKALESLRLMLRFCTTYTSIYWRTVGLNFPPYDQVPEYGIRIDFQIPLTTGCLQCQDAERRGGTCGFNTANKDFLCLCREGNATTNCAVMTGGSVVGIVSVGALVWFFKKLKARKVTCGVQSNENRIF</sequence>
<evidence type="ECO:0000256" key="2">
    <source>
        <dbReference type="SAM" id="SignalP"/>
    </source>
</evidence>
<proteinExistence type="predicted"/>
<dbReference type="EMBL" id="LR746269">
    <property type="protein sequence ID" value="CAA7397720.1"/>
    <property type="molecule type" value="Genomic_DNA"/>
</dbReference>
<reference evidence="3" key="1">
    <citation type="submission" date="2020-02" db="EMBL/GenBank/DDBJ databases">
        <authorList>
            <person name="Scholz U."/>
            <person name="Mascher M."/>
            <person name="Fiebig A."/>
        </authorList>
    </citation>
    <scope>NUCLEOTIDE SEQUENCE</scope>
</reference>
<evidence type="ECO:0000313" key="3">
    <source>
        <dbReference type="EMBL" id="CAA7397720.1"/>
    </source>
</evidence>
<keyword evidence="1" id="KW-1133">Transmembrane helix</keyword>
<name>A0A7I8KJ24_SPIIN</name>
<dbReference type="PANTHER" id="PTHR33355:SF5">
    <property type="entry name" value="F12F1.23 PROTEIN"/>
    <property type="match status" value="1"/>
</dbReference>
<keyword evidence="4" id="KW-1185">Reference proteome</keyword>
<dbReference type="Proteomes" id="UP000663760">
    <property type="component" value="Chromosome 6"/>
</dbReference>
<keyword evidence="1" id="KW-0812">Transmembrane</keyword>
<keyword evidence="2" id="KW-0732">Signal</keyword>
<feature type="chain" id="PRO_5029498802" evidence="2">
    <location>
        <begin position="20"/>
        <end position="276"/>
    </location>
</feature>
<organism evidence="3 4">
    <name type="scientific">Spirodela intermedia</name>
    <name type="common">Intermediate duckweed</name>
    <dbReference type="NCBI Taxonomy" id="51605"/>
    <lineage>
        <taxon>Eukaryota</taxon>
        <taxon>Viridiplantae</taxon>
        <taxon>Streptophyta</taxon>
        <taxon>Embryophyta</taxon>
        <taxon>Tracheophyta</taxon>
        <taxon>Spermatophyta</taxon>
        <taxon>Magnoliopsida</taxon>
        <taxon>Liliopsida</taxon>
        <taxon>Araceae</taxon>
        <taxon>Lemnoideae</taxon>
        <taxon>Spirodela</taxon>
    </lineage>
</organism>
<feature type="transmembrane region" description="Helical" evidence="1">
    <location>
        <begin position="236"/>
        <end position="256"/>
    </location>
</feature>
<dbReference type="AlphaFoldDB" id="A0A7I8KJ24"/>
<evidence type="ECO:0000256" key="1">
    <source>
        <dbReference type="SAM" id="Phobius"/>
    </source>
</evidence>
<feature type="signal peptide" evidence="2">
    <location>
        <begin position="1"/>
        <end position="19"/>
    </location>
</feature>
<protein>
    <submittedName>
        <fullName evidence="3">Uncharacterized protein</fullName>
    </submittedName>
</protein>
<gene>
    <name evidence="3" type="ORF">SI8410_06008385</name>
</gene>